<reference evidence="6 7" key="2">
    <citation type="journal article" date="2024" name="Int. J. Syst. Evol. Microbiol.">
        <title>Promethearchaeum syntrophicum gen. nov., sp. nov., an anaerobic, obligately syntrophic archaeon, the first isolate of the lineage 'Asgard' archaea, and proposal of the new archaeal phylum Promethearchaeota phyl. nov. and kingdom Promethearchaeati regn. nov.</title>
        <authorList>
            <person name="Imachi H."/>
            <person name="Nobu M.K."/>
            <person name="Kato S."/>
            <person name="Takaki Y."/>
            <person name="Miyazaki M."/>
            <person name="Miyata M."/>
            <person name="Ogawara M."/>
            <person name="Saito Y."/>
            <person name="Sakai S."/>
            <person name="Tahara Y.O."/>
            <person name="Takano Y."/>
            <person name="Tasumi E."/>
            <person name="Uematsu K."/>
            <person name="Yoshimura T."/>
            <person name="Itoh T."/>
            <person name="Ohkuma M."/>
            <person name="Takai K."/>
        </authorList>
    </citation>
    <scope>NUCLEOTIDE SEQUENCE [LARGE SCALE GENOMIC DNA]</scope>
    <source>
        <strain evidence="6 7">MK-D1</strain>
    </source>
</reference>
<proteinExistence type="predicted"/>
<dbReference type="GO" id="GO:0000014">
    <property type="term" value="F:single-stranded DNA endodeoxyribonuclease activity"/>
    <property type="evidence" value="ECO:0007669"/>
    <property type="project" value="TreeGrafter"/>
</dbReference>
<evidence type="ECO:0000256" key="3">
    <source>
        <dbReference type="ARBA" id="ARBA00023125"/>
    </source>
</evidence>
<dbReference type="InterPro" id="IPR011335">
    <property type="entry name" value="Restrct_endonuc-II-like"/>
</dbReference>
<protein>
    <submittedName>
        <fullName evidence="6">ERCC4 domain-containing protein</fullName>
    </submittedName>
</protein>
<dbReference type="PANTHER" id="PTHR10150">
    <property type="entry name" value="DNA REPAIR ENDONUCLEASE XPF"/>
    <property type="match status" value="1"/>
</dbReference>
<dbReference type="Proteomes" id="UP000321408">
    <property type="component" value="Chromosome"/>
</dbReference>
<keyword evidence="3" id="KW-0238">DNA-binding</keyword>
<feature type="domain" description="ERCC4" evidence="5">
    <location>
        <begin position="11"/>
        <end position="90"/>
    </location>
</feature>
<dbReference type="SUPFAM" id="SSF52980">
    <property type="entry name" value="Restriction endonuclease-like"/>
    <property type="match status" value="1"/>
</dbReference>
<keyword evidence="4" id="KW-0234">DNA repair</keyword>
<keyword evidence="1" id="KW-0227">DNA damage</keyword>
<dbReference type="PANTHER" id="PTHR10150:SF0">
    <property type="entry name" value="DNA REPAIR ENDONUCLEASE XPF"/>
    <property type="match status" value="1"/>
</dbReference>
<evidence type="ECO:0000313" key="6">
    <source>
        <dbReference type="EMBL" id="QEE17406.1"/>
    </source>
</evidence>
<dbReference type="GO" id="GO:1901255">
    <property type="term" value="P:nucleotide-excision repair involved in interstrand cross-link repair"/>
    <property type="evidence" value="ECO:0007669"/>
    <property type="project" value="TreeGrafter"/>
</dbReference>
<dbReference type="SMART" id="SM00891">
    <property type="entry name" value="ERCC4"/>
    <property type="match status" value="1"/>
</dbReference>
<dbReference type="GO" id="GO:0003697">
    <property type="term" value="F:single-stranded DNA binding"/>
    <property type="evidence" value="ECO:0007669"/>
    <property type="project" value="TreeGrafter"/>
</dbReference>
<dbReference type="KEGG" id="psyt:DSAG12_03241"/>
<dbReference type="OrthoDB" id="121419at2157"/>
<gene>
    <name evidence="6" type="ORF">DSAG12_03241</name>
</gene>
<evidence type="ECO:0000313" key="7">
    <source>
        <dbReference type="Proteomes" id="UP000321408"/>
    </source>
</evidence>
<dbReference type="CDD" id="cd20075">
    <property type="entry name" value="XPF_nuclease_XPF_arch"/>
    <property type="match status" value="1"/>
</dbReference>
<reference evidence="6 7" key="1">
    <citation type="journal article" date="2020" name="Nature">
        <title>Isolation of an archaeon at the prokaryote-eukaryote interface.</title>
        <authorList>
            <person name="Imachi H."/>
            <person name="Nobu M.K."/>
            <person name="Nakahara N."/>
            <person name="Morono Y."/>
            <person name="Ogawara M."/>
            <person name="Takaki Y."/>
            <person name="Takano Y."/>
            <person name="Uematsu K."/>
            <person name="Ikuta T."/>
            <person name="Ito M."/>
            <person name="Matsui Y."/>
            <person name="Miyazaki M."/>
            <person name="Murata K."/>
            <person name="Saito Y."/>
            <person name="Sakai S."/>
            <person name="Song C."/>
            <person name="Tasumi E."/>
            <person name="Yamanaka Y."/>
            <person name="Yamaguchi T."/>
            <person name="Kamagata Y."/>
            <person name="Tamaki H."/>
            <person name="Takai K."/>
        </authorList>
    </citation>
    <scope>NUCLEOTIDE SEQUENCE [LARGE SCALE GENOMIC DNA]</scope>
    <source>
        <strain evidence="6 7">MK-D1</strain>
    </source>
</reference>
<dbReference type="GeneID" id="41331209"/>
<dbReference type="GO" id="GO:0003684">
    <property type="term" value="F:damaged DNA binding"/>
    <property type="evidence" value="ECO:0007669"/>
    <property type="project" value="TreeGrafter"/>
</dbReference>
<evidence type="ECO:0000259" key="5">
    <source>
        <dbReference type="SMART" id="SM00891"/>
    </source>
</evidence>
<name>A0A5B9DFA6_9ARCH</name>
<dbReference type="Gene3D" id="3.40.50.10130">
    <property type="match status" value="1"/>
</dbReference>
<evidence type="ECO:0000256" key="4">
    <source>
        <dbReference type="ARBA" id="ARBA00023204"/>
    </source>
</evidence>
<dbReference type="InterPro" id="IPR006166">
    <property type="entry name" value="ERCC4_domain"/>
</dbReference>
<keyword evidence="7" id="KW-1185">Reference proteome</keyword>
<dbReference type="EMBL" id="CP042905">
    <property type="protein sequence ID" value="QEE17406.1"/>
    <property type="molecule type" value="Genomic_DNA"/>
</dbReference>
<dbReference type="Pfam" id="PF02732">
    <property type="entry name" value="ERCC4"/>
    <property type="match status" value="1"/>
</dbReference>
<organism evidence="6 7">
    <name type="scientific">Promethearchaeum syntrophicum</name>
    <dbReference type="NCBI Taxonomy" id="2594042"/>
    <lineage>
        <taxon>Archaea</taxon>
        <taxon>Promethearchaeati</taxon>
        <taxon>Promethearchaeota</taxon>
        <taxon>Promethearchaeia</taxon>
        <taxon>Promethearchaeales</taxon>
        <taxon>Promethearchaeaceae</taxon>
        <taxon>Promethearchaeum</taxon>
    </lineage>
</organism>
<sequence>MNNKISDSPPKIIIDERERGEIRRAFDDLECDIRIETLDFGDYILSSRCAIERKRGDDLVSSIFDTRFFQQLSKLKNVFQFPILIIESLEKTFSRKFVKESSIYGALIYATYKMNIPVIPTKNALETAKIIVEIAKLEQSNGFLPEIIPNIDQESLKEEISAEDQKYFLEGLVDVGDKKAQRFLDVLGNPFFALHAISEAKVNYSKNGKPKNITGIIEGFKGIGSKFILRNQKLLNYSFSESLKKKIKIREI</sequence>
<evidence type="ECO:0000256" key="2">
    <source>
        <dbReference type="ARBA" id="ARBA00022801"/>
    </source>
</evidence>
<dbReference type="RefSeq" id="WP_147664298.1">
    <property type="nucleotide sequence ID" value="NZ_CP042905.2"/>
</dbReference>
<dbReference type="GO" id="GO:0000724">
    <property type="term" value="P:double-strand break repair via homologous recombination"/>
    <property type="evidence" value="ECO:0007669"/>
    <property type="project" value="TreeGrafter"/>
</dbReference>
<accession>A0A5B9DFA6</accession>
<keyword evidence="2" id="KW-0378">Hydrolase</keyword>
<evidence type="ECO:0000256" key="1">
    <source>
        <dbReference type="ARBA" id="ARBA00022763"/>
    </source>
</evidence>
<dbReference type="AlphaFoldDB" id="A0A5B9DFA6"/>